<dbReference type="STRING" id="1447883.A0A2B7YBA2"/>
<gene>
    <name evidence="3" type="ORF">AJ80_04585</name>
</gene>
<proteinExistence type="predicted"/>
<sequence length="520" mass="60382">MMKSLTDISYSVDGWSQSKNPENLPEEFIERLKNHACHPSQPVDGDAVAALLHKFVNNDQEQHRLPPRSFQSSGTKGGLDPNQDQRSEAGSDATELIDEEEQYRANVRRATEDYHKLVEDGGRPSHPLSLLEDIGKDPSDYSEILSFWTGLHGEPHYKAFTAQLWRWESFRQLQRYARGLHVNEWEEHRERVIKHHDREYFESLAFVFGQKRLWEHFIWRHRRIEKEQGRFAAYTAAAKDRLARHGFTREFHLDEDPACQVKLTTWIEYLAYEYWWYTRYSLSKQFILIDRNLYALEDAEKDAQKAVEAAKYAVTFAEAASSDAQRLDCSLKKEAEKRLAEAQSKLESTTEECNRTQRRKKLRYEYMSKTSDLRHMNKDAELHNKLIRWMLEQIPLIELEMKQDSSKDSSDGTARAGETDLGGCKQTKDQGAAGQDDSRKDNMDSSLRKRRSPSHQESRKSKRSHESIDGERPSKRAKQSDQVQNASSPQISASETAESAMAKSRRPKERRTKLKKELVG</sequence>
<protein>
    <submittedName>
        <fullName evidence="3">Uncharacterized protein</fullName>
    </submittedName>
</protein>
<dbReference type="EMBL" id="PDNA01000059">
    <property type="protein sequence ID" value="PGH18198.1"/>
    <property type="molecule type" value="Genomic_DNA"/>
</dbReference>
<keyword evidence="1" id="KW-0175">Coiled coil</keyword>
<evidence type="ECO:0000256" key="2">
    <source>
        <dbReference type="SAM" id="MobiDB-lite"/>
    </source>
</evidence>
<dbReference type="OrthoDB" id="4188629at2759"/>
<feature type="compositionally biased region" description="Basic residues" evidence="2">
    <location>
        <begin position="503"/>
        <end position="514"/>
    </location>
</feature>
<feature type="region of interest" description="Disordered" evidence="2">
    <location>
        <begin position="58"/>
        <end position="99"/>
    </location>
</feature>
<feature type="compositionally biased region" description="Basic and acidic residues" evidence="2">
    <location>
        <begin position="454"/>
        <end position="474"/>
    </location>
</feature>
<feature type="region of interest" description="Disordered" evidence="2">
    <location>
        <begin position="1"/>
        <end position="21"/>
    </location>
</feature>
<dbReference type="AlphaFoldDB" id="A0A2B7YBA2"/>
<feature type="coiled-coil region" evidence="1">
    <location>
        <begin position="332"/>
        <end position="359"/>
    </location>
</feature>
<reference evidence="3 4" key="1">
    <citation type="submission" date="2017-10" db="EMBL/GenBank/DDBJ databases">
        <title>Comparative genomics in systemic dimorphic fungi from Ajellomycetaceae.</title>
        <authorList>
            <person name="Munoz J.F."/>
            <person name="Mcewen J.G."/>
            <person name="Clay O.K."/>
            <person name="Cuomo C.A."/>
        </authorList>
    </citation>
    <scope>NUCLEOTIDE SEQUENCE [LARGE SCALE GENOMIC DNA]</scope>
    <source>
        <strain evidence="3 4">UAMH7299</strain>
    </source>
</reference>
<keyword evidence="4" id="KW-1185">Reference proteome</keyword>
<organism evidence="3 4">
    <name type="scientific">Polytolypa hystricis (strain UAMH7299)</name>
    <dbReference type="NCBI Taxonomy" id="1447883"/>
    <lineage>
        <taxon>Eukaryota</taxon>
        <taxon>Fungi</taxon>
        <taxon>Dikarya</taxon>
        <taxon>Ascomycota</taxon>
        <taxon>Pezizomycotina</taxon>
        <taxon>Eurotiomycetes</taxon>
        <taxon>Eurotiomycetidae</taxon>
        <taxon>Onygenales</taxon>
        <taxon>Onygenales incertae sedis</taxon>
        <taxon>Polytolypa</taxon>
    </lineage>
</organism>
<evidence type="ECO:0000256" key="1">
    <source>
        <dbReference type="SAM" id="Coils"/>
    </source>
</evidence>
<feature type="compositionally biased region" description="Basic and acidic residues" evidence="2">
    <location>
        <begin position="436"/>
        <end position="447"/>
    </location>
</feature>
<feature type="compositionally biased region" description="Polar residues" evidence="2">
    <location>
        <begin position="480"/>
        <end position="497"/>
    </location>
</feature>
<evidence type="ECO:0000313" key="4">
    <source>
        <dbReference type="Proteomes" id="UP000224634"/>
    </source>
</evidence>
<name>A0A2B7YBA2_POLH7</name>
<feature type="region of interest" description="Disordered" evidence="2">
    <location>
        <begin position="402"/>
        <end position="520"/>
    </location>
</feature>
<comment type="caution">
    <text evidence="3">The sequence shown here is derived from an EMBL/GenBank/DDBJ whole genome shotgun (WGS) entry which is preliminary data.</text>
</comment>
<accession>A0A2B7YBA2</accession>
<evidence type="ECO:0000313" key="3">
    <source>
        <dbReference type="EMBL" id="PGH18198.1"/>
    </source>
</evidence>
<dbReference type="Proteomes" id="UP000224634">
    <property type="component" value="Unassembled WGS sequence"/>
</dbReference>